<gene>
    <name evidence="1" type="ORF">M9H77_09353</name>
</gene>
<organism evidence="1 2">
    <name type="scientific">Catharanthus roseus</name>
    <name type="common">Madagascar periwinkle</name>
    <name type="synonym">Vinca rosea</name>
    <dbReference type="NCBI Taxonomy" id="4058"/>
    <lineage>
        <taxon>Eukaryota</taxon>
        <taxon>Viridiplantae</taxon>
        <taxon>Streptophyta</taxon>
        <taxon>Embryophyta</taxon>
        <taxon>Tracheophyta</taxon>
        <taxon>Spermatophyta</taxon>
        <taxon>Magnoliopsida</taxon>
        <taxon>eudicotyledons</taxon>
        <taxon>Gunneridae</taxon>
        <taxon>Pentapetalae</taxon>
        <taxon>asterids</taxon>
        <taxon>lamiids</taxon>
        <taxon>Gentianales</taxon>
        <taxon>Apocynaceae</taxon>
        <taxon>Rauvolfioideae</taxon>
        <taxon>Vinceae</taxon>
        <taxon>Catharanthinae</taxon>
        <taxon>Catharanthus</taxon>
    </lineage>
</organism>
<comment type="caution">
    <text evidence="1">The sequence shown here is derived from an EMBL/GenBank/DDBJ whole genome shotgun (WGS) entry which is preliminary data.</text>
</comment>
<keyword evidence="2" id="KW-1185">Reference proteome</keyword>
<evidence type="ECO:0000313" key="1">
    <source>
        <dbReference type="EMBL" id="KAI5678403.1"/>
    </source>
</evidence>
<accession>A0ACC0C0W4</accession>
<dbReference type="EMBL" id="CM044702">
    <property type="protein sequence ID" value="KAI5678403.1"/>
    <property type="molecule type" value="Genomic_DNA"/>
</dbReference>
<proteinExistence type="predicted"/>
<name>A0ACC0C0W4_CATRO</name>
<dbReference type="Proteomes" id="UP001060085">
    <property type="component" value="Linkage Group LG02"/>
</dbReference>
<reference evidence="2" key="1">
    <citation type="journal article" date="2023" name="Nat. Plants">
        <title>Single-cell RNA sequencing provides a high-resolution roadmap for understanding the multicellular compartmentation of specialized metabolism.</title>
        <authorList>
            <person name="Sun S."/>
            <person name="Shen X."/>
            <person name="Li Y."/>
            <person name="Li Y."/>
            <person name="Wang S."/>
            <person name="Li R."/>
            <person name="Zhang H."/>
            <person name="Shen G."/>
            <person name="Guo B."/>
            <person name="Wei J."/>
            <person name="Xu J."/>
            <person name="St-Pierre B."/>
            <person name="Chen S."/>
            <person name="Sun C."/>
        </authorList>
    </citation>
    <scope>NUCLEOTIDE SEQUENCE [LARGE SCALE GENOMIC DNA]</scope>
</reference>
<evidence type="ECO:0000313" key="2">
    <source>
        <dbReference type="Proteomes" id="UP001060085"/>
    </source>
</evidence>
<sequence length="662" mass="74740">MVQTLDLLKNVEVVAIIGPVSSMHAEFVINLGNKSNVPIISYSATNPSLISTCNPPPYFIRTTPIDSSQVKVITSIIDKFGWRQIVPIYVDNEFGQGIIPFLTDALDKINVRVPYRCFISPFFSDDQIQRALKNLKKMSIKVFVVHMSHELGSRLFAIANILGMLSEGYGWIITDSMASLLSYSDIYYMQGVIGIKPHTPQSEELDKFKYRWKLKYFYENNNSIIPQLDVLGFWAYDSATALAMAVEEAGITNIPFSKRNNNFFGDNYYNYSTDLDTIGISENGPKLLNAMLNKRFKGISGDFRIVNGQLQPPVYEIINIIDNGEVIGFWTEKTEGIVRKSKNVTNLGMGHIVWPGETGKPPKGGTISTKGERLKIGVPVKDGFNEFVSVTRNSTTNTSIVTGYCIDVFKEVVKRLGYPINYDFIPFENSSGKSAGTYNDLIYSKFDAIVGDITIIANSAWVFLKPLTWDLWLTSFFSFIAIGLVIWFLEHRVKDEFRGPPSHQLGMMFWFAFSTMVFVQREKIVSNLARFVLIIWFLVVLILTQSYTASLSSMLTLEQLEPTITDVHELIKNSNEYVGYQKDSFVLGLLKQMKFDVNRIRSFSTPEECDELLVKGSKNGGIAAALHEVPYMKLFLAKYCSKYTMVQPTYKSDGFGFVIDTI</sequence>
<protein>
    <submittedName>
        <fullName evidence="1">Uncharacterized protein</fullName>
    </submittedName>
</protein>